<accession>A0A164DMQ5</accession>
<evidence type="ECO:0008006" key="4">
    <source>
        <dbReference type="Google" id="ProtNLM"/>
    </source>
</evidence>
<dbReference type="EMBL" id="LRGB01026653">
    <property type="protein sequence ID" value="KZR95943.1"/>
    <property type="molecule type" value="Genomic_DNA"/>
</dbReference>
<organism evidence="2 3">
    <name type="scientific">Daphnia magna</name>
    <dbReference type="NCBI Taxonomy" id="35525"/>
    <lineage>
        <taxon>Eukaryota</taxon>
        <taxon>Metazoa</taxon>
        <taxon>Ecdysozoa</taxon>
        <taxon>Arthropoda</taxon>
        <taxon>Crustacea</taxon>
        <taxon>Branchiopoda</taxon>
        <taxon>Diplostraca</taxon>
        <taxon>Cladocera</taxon>
        <taxon>Anomopoda</taxon>
        <taxon>Daphniidae</taxon>
        <taxon>Daphnia</taxon>
    </lineage>
</organism>
<reference evidence="2 3" key="1">
    <citation type="submission" date="2016-03" db="EMBL/GenBank/DDBJ databases">
        <title>EvidentialGene: Evidence-directed Construction of Genes on Genomes.</title>
        <authorList>
            <person name="Gilbert D.G."/>
            <person name="Choi J.-H."/>
            <person name="Mockaitis K."/>
            <person name="Colbourne J."/>
            <person name="Pfrender M."/>
        </authorList>
    </citation>
    <scope>NUCLEOTIDE SEQUENCE [LARGE SCALE GENOMIC DNA]</scope>
    <source>
        <strain evidence="2 3">Xinb3</strain>
        <tissue evidence="2">Complete organism</tissue>
    </source>
</reference>
<evidence type="ECO:0000313" key="3">
    <source>
        <dbReference type="Proteomes" id="UP000076858"/>
    </source>
</evidence>
<feature type="non-terminal residue" evidence="2">
    <location>
        <position position="342"/>
    </location>
</feature>
<dbReference type="Gene3D" id="4.10.60.10">
    <property type="entry name" value="Zinc finger, CCHC-type"/>
    <property type="match status" value="1"/>
</dbReference>
<keyword evidence="3" id="KW-1185">Reference proteome</keyword>
<evidence type="ECO:0000313" key="2">
    <source>
        <dbReference type="EMBL" id="KZR95943.1"/>
    </source>
</evidence>
<dbReference type="Proteomes" id="UP000076858">
    <property type="component" value="Unassembled WGS sequence"/>
</dbReference>
<feature type="non-terminal residue" evidence="2">
    <location>
        <position position="1"/>
    </location>
</feature>
<dbReference type="OrthoDB" id="6354726at2759"/>
<sequence>PRHLASSLRRSKFILRHRVTQCSVRLRSMLRFDYTNTPTSSSNARGNMGDADDADADAAARFDFLEQGQAALQTKFDTISNQLQLLLNAPRGNIVPPNPPPPPPPPQLAPTASIPTPRRRLDTSSLEKLHGDIPLVDFKTWRNRWDDFGRLNQLSTYPLEEQTAALRLSLDTTMQQTVEVALNFTPNNTTLPSEILDAIANHIRLKRNVALDRVAFEECHQSANETFDEFFIRLKRLAGTAELCVHCSDERLATRVMAGQAVNLCRGEESTRANERTLSGQSSVNALNARPRRQPLPPGTATCNACSRSAHNKEEVCPAIGRKCHICNEADHFSPRCPKRPQ</sequence>
<dbReference type="PANTHER" id="PTHR33198:SF8">
    <property type="entry name" value="CCHC-TYPE DOMAIN-CONTAINING PROTEIN"/>
    <property type="match status" value="1"/>
</dbReference>
<dbReference type="STRING" id="35525.A0A164DMQ5"/>
<protein>
    <recommendedName>
        <fullName evidence="4">CCHC-type domain-containing protein</fullName>
    </recommendedName>
</protein>
<dbReference type="PANTHER" id="PTHR33198">
    <property type="entry name" value="ANK_REP_REGION DOMAIN-CONTAINING PROTEIN-RELATED"/>
    <property type="match status" value="1"/>
</dbReference>
<name>A0A164DMQ5_9CRUS</name>
<feature type="region of interest" description="Disordered" evidence="1">
    <location>
        <begin position="90"/>
        <end position="118"/>
    </location>
</feature>
<comment type="caution">
    <text evidence="2">The sequence shown here is derived from an EMBL/GenBank/DDBJ whole genome shotgun (WGS) entry which is preliminary data.</text>
</comment>
<gene>
    <name evidence="2" type="ORF">APZ42_009993</name>
</gene>
<dbReference type="AlphaFoldDB" id="A0A164DMQ5"/>
<evidence type="ECO:0000256" key="1">
    <source>
        <dbReference type="SAM" id="MobiDB-lite"/>
    </source>
</evidence>
<proteinExistence type="predicted"/>
<feature type="compositionally biased region" description="Pro residues" evidence="1">
    <location>
        <begin position="96"/>
        <end position="108"/>
    </location>
</feature>